<organism evidence="1 2">
    <name type="scientific">Pseudotamlana haliotis</name>
    <dbReference type="NCBI Taxonomy" id="2614804"/>
    <lineage>
        <taxon>Bacteria</taxon>
        <taxon>Pseudomonadati</taxon>
        <taxon>Bacteroidota</taxon>
        <taxon>Flavobacteriia</taxon>
        <taxon>Flavobacteriales</taxon>
        <taxon>Flavobacteriaceae</taxon>
        <taxon>Pseudotamlana</taxon>
    </lineage>
</organism>
<keyword evidence="2" id="KW-1185">Reference proteome</keyword>
<name>A0A6N6MB78_9FLAO</name>
<dbReference type="AlphaFoldDB" id="A0A6N6MB78"/>
<proteinExistence type="predicted"/>
<dbReference type="Proteomes" id="UP000441333">
    <property type="component" value="Unassembled WGS sequence"/>
</dbReference>
<dbReference type="RefSeq" id="WP_150940648.1">
    <property type="nucleotide sequence ID" value="NZ_WAAT01000051.1"/>
</dbReference>
<accession>A0A6N6MB78</accession>
<dbReference type="EMBL" id="WAAT01000051">
    <property type="protein sequence ID" value="KAB1066826.1"/>
    <property type="molecule type" value="Genomic_DNA"/>
</dbReference>
<sequence>MKHLFCIVFLCLTNLITSQEDYKIEINGETFEIALDKGYEFNVKNKRYTVKVSQKDTLLYNDDAFSFKFHKDHKVAKTEIEQGIEQLMMMTAEGSGFIIQKYSTINPTMLNELMINEVTKESINYGYTLKRQDYERTLASGKKINVNKAVLTYNDEINIYEIATSGEKDQGVLIMTMKMDDSNSSSGAKLIDLTWDTLEIK</sequence>
<evidence type="ECO:0000313" key="2">
    <source>
        <dbReference type="Proteomes" id="UP000441333"/>
    </source>
</evidence>
<protein>
    <submittedName>
        <fullName evidence="1">Uncharacterized protein</fullName>
    </submittedName>
</protein>
<gene>
    <name evidence="1" type="ORF">F6U93_13300</name>
</gene>
<evidence type="ECO:0000313" key="1">
    <source>
        <dbReference type="EMBL" id="KAB1066826.1"/>
    </source>
</evidence>
<comment type="caution">
    <text evidence="1">The sequence shown here is derived from an EMBL/GenBank/DDBJ whole genome shotgun (WGS) entry which is preliminary data.</text>
</comment>
<reference evidence="1 2" key="1">
    <citation type="submission" date="2019-09" db="EMBL/GenBank/DDBJ databases">
        <authorList>
            <person name="Cao W.R."/>
        </authorList>
    </citation>
    <scope>NUCLEOTIDE SEQUENCE [LARGE SCALE GENOMIC DNA]</scope>
    <source>
        <strain evidence="1 2">B1N29</strain>
    </source>
</reference>